<sequence length="361" mass="41212">ALISLLSISIGFNLNNQSGKVVEVFNFSDYLLSYYGRMLFFIGFGAFTISTKGNVGKLLNPLDAADGVEKITGGFANYLNLALNIIIPGIALLFGYYVRTKKGKWWFLITFTLAFCLFVTLGFRYRIVLLVGSLAIIYYLLKQKRPNLIWSTICVFFFISFMGIMNLSRSYNRGLDLTKLQGKDTRGYYESGLQEAKIFQTSGAVLTLVPDKHPYVGLRPVIATLLFPIPSAIYTEKNSADYLFSVLDTIYSKKYSKGAAFLMYAEHFLALGWFGVVIGGFAIGWFFRKLWNWYLINRFNPLITVAYAITVIYLYVIISRGYLPQVTMLFFFTVFPIYLVINAIKRKFRNHSLKKIYYRGA</sequence>
<keyword evidence="1" id="KW-1133">Transmembrane helix</keyword>
<keyword evidence="1" id="KW-0812">Transmembrane</keyword>
<name>A0ABS5VV83_9BACT</name>
<reference evidence="2 3" key="1">
    <citation type="submission" date="2021-05" db="EMBL/GenBank/DDBJ databases">
        <title>A Polyphasic approach of four new species of the genus Ohtaekwangia: Ohtaekwangia histidinii sp. nov., Ohtaekwangia cretensis sp. nov., Ohtaekwangia indiensis sp. nov., Ohtaekwangia reichenbachii sp. nov. from diverse environment.</title>
        <authorList>
            <person name="Octaviana S."/>
        </authorList>
    </citation>
    <scope>NUCLEOTIDE SEQUENCE [LARGE SCALE GENOMIC DNA]</scope>
    <source>
        <strain evidence="2 3">PWU20</strain>
    </source>
</reference>
<keyword evidence="3" id="KW-1185">Reference proteome</keyword>
<feature type="non-terminal residue" evidence="2">
    <location>
        <position position="1"/>
    </location>
</feature>
<feature type="transmembrane region" description="Helical" evidence="1">
    <location>
        <begin position="105"/>
        <end position="121"/>
    </location>
</feature>
<keyword evidence="1" id="KW-0472">Membrane</keyword>
<gene>
    <name evidence="2" type="ORF">KK060_18765</name>
</gene>
<feature type="transmembrane region" description="Helical" evidence="1">
    <location>
        <begin position="324"/>
        <end position="344"/>
    </location>
</feature>
<feature type="transmembrane region" description="Helical" evidence="1">
    <location>
        <begin position="148"/>
        <end position="167"/>
    </location>
</feature>
<feature type="transmembrane region" description="Helical" evidence="1">
    <location>
        <begin position="34"/>
        <end position="55"/>
    </location>
</feature>
<feature type="transmembrane region" description="Helical" evidence="1">
    <location>
        <begin position="268"/>
        <end position="287"/>
    </location>
</feature>
<organism evidence="2 3">
    <name type="scientific">Chryseosolibacter indicus</name>
    <dbReference type="NCBI Taxonomy" id="2782351"/>
    <lineage>
        <taxon>Bacteria</taxon>
        <taxon>Pseudomonadati</taxon>
        <taxon>Bacteroidota</taxon>
        <taxon>Cytophagia</taxon>
        <taxon>Cytophagales</taxon>
        <taxon>Chryseotaleaceae</taxon>
        <taxon>Chryseosolibacter</taxon>
    </lineage>
</organism>
<accession>A0ABS5VV83</accession>
<dbReference type="EMBL" id="JAHESD010000053">
    <property type="protein sequence ID" value="MBT1705340.1"/>
    <property type="molecule type" value="Genomic_DNA"/>
</dbReference>
<evidence type="ECO:0000313" key="2">
    <source>
        <dbReference type="EMBL" id="MBT1705340.1"/>
    </source>
</evidence>
<evidence type="ECO:0000313" key="3">
    <source>
        <dbReference type="Proteomes" id="UP000772618"/>
    </source>
</evidence>
<feature type="transmembrane region" description="Helical" evidence="1">
    <location>
        <begin position="127"/>
        <end position="141"/>
    </location>
</feature>
<comment type="caution">
    <text evidence="2">The sequence shown here is derived from an EMBL/GenBank/DDBJ whole genome shotgun (WGS) entry which is preliminary data.</text>
</comment>
<proteinExistence type="predicted"/>
<feature type="transmembrane region" description="Helical" evidence="1">
    <location>
        <begin position="75"/>
        <end position="98"/>
    </location>
</feature>
<dbReference type="RefSeq" id="WP_254155290.1">
    <property type="nucleotide sequence ID" value="NZ_JAHESD010000053.1"/>
</dbReference>
<protein>
    <submittedName>
        <fullName evidence="2">Oligosaccharide repeat unit polymerase</fullName>
    </submittedName>
</protein>
<evidence type="ECO:0000256" key="1">
    <source>
        <dbReference type="SAM" id="Phobius"/>
    </source>
</evidence>
<dbReference type="Proteomes" id="UP000772618">
    <property type="component" value="Unassembled WGS sequence"/>
</dbReference>
<feature type="transmembrane region" description="Helical" evidence="1">
    <location>
        <begin position="299"/>
        <end position="318"/>
    </location>
</feature>